<comment type="caution">
    <text evidence="2">The sequence shown here is derived from an EMBL/GenBank/DDBJ whole genome shotgun (WGS) entry which is preliminary data.</text>
</comment>
<accession>A0ABV2CNK2</accession>
<dbReference type="RefSeq" id="WP_345925603.1">
    <property type="nucleotide sequence ID" value="NZ_JBDIVF010000002.1"/>
</dbReference>
<feature type="domain" description="Oxidoreductase-like" evidence="1">
    <location>
        <begin position="10"/>
        <end position="43"/>
    </location>
</feature>
<organism evidence="2 3">
    <name type="scientific">Uliginosibacterium paludis</name>
    <dbReference type="NCBI Taxonomy" id="1615952"/>
    <lineage>
        <taxon>Bacteria</taxon>
        <taxon>Pseudomonadati</taxon>
        <taxon>Pseudomonadota</taxon>
        <taxon>Betaproteobacteria</taxon>
        <taxon>Rhodocyclales</taxon>
        <taxon>Zoogloeaceae</taxon>
        <taxon>Uliginosibacterium</taxon>
    </lineage>
</organism>
<dbReference type="Proteomes" id="UP001548590">
    <property type="component" value="Unassembled WGS sequence"/>
</dbReference>
<proteinExistence type="predicted"/>
<dbReference type="Pfam" id="PF09791">
    <property type="entry name" value="Oxidored-like"/>
    <property type="match status" value="1"/>
</dbReference>
<keyword evidence="3" id="KW-1185">Reference proteome</keyword>
<reference evidence="2 3" key="1">
    <citation type="submission" date="2024-07" db="EMBL/GenBank/DDBJ databases">
        <title>Uliginosibacterium paludis KCTC:42655.</title>
        <authorList>
            <person name="Kim M.K."/>
        </authorList>
    </citation>
    <scope>NUCLEOTIDE SEQUENCE [LARGE SCALE GENOMIC DNA]</scope>
    <source>
        <strain evidence="2 3">KCTC 42655</strain>
    </source>
</reference>
<sequence>MDENAEDPRPLPPREPGPFDCCGNECGEACVWTIYRQLQRRHERELDAWLLRQLDADDQG</sequence>
<evidence type="ECO:0000313" key="3">
    <source>
        <dbReference type="Proteomes" id="UP001548590"/>
    </source>
</evidence>
<evidence type="ECO:0000313" key="2">
    <source>
        <dbReference type="EMBL" id="MET1489372.1"/>
    </source>
</evidence>
<dbReference type="InterPro" id="IPR019180">
    <property type="entry name" value="Oxidoreductase-like_N"/>
</dbReference>
<protein>
    <recommendedName>
        <fullName evidence="1">Oxidoreductase-like domain-containing protein</fullName>
    </recommendedName>
</protein>
<name>A0ABV2CNK2_9RHOO</name>
<evidence type="ECO:0000259" key="1">
    <source>
        <dbReference type="Pfam" id="PF09791"/>
    </source>
</evidence>
<gene>
    <name evidence="2" type="ORF">ABVT11_06005</name>
</gene>
<dbReference type="EMBL" id="JBEWLZ010000003">
    <property type="protein sequence ID" value="MET1489372.1"/>
    <property type="molecule type" value="Genomic_DNA"/>
</dbReference>